<dbReference type="Pfam" id="PF13279">
    <property type="entry name" value="4HBT_2"/>
    <property type="match status" value="1"/>
</dbReference>
<keyword evidence="2" id="KW-0378">Hydrolase</keyword>
<gene>
    <name evidence="3" type="ORF">GCM10011386_21020</name>
</gene>
<organism evidence="3 4">
    <name type="scientific">Parapedobacter defluvii</name>
    <dbReference type="NCBI Taxonomy" id="2045106"/>
    <lineage>
        <taxon>Bacteria</taxon>
        <taxon>Pseudomonadati</taxon>
        <taxon>Bacteroidota</taxon>
        <taxon>Sphingobacteriia</taxon>
        <taxon>Sphingobacteriales</taxon>
        <taxon>Sphingobacteriaceae</taxon>
        <taxon>Parapedobacter</taxon>
    </lineage>
</organism>
<reference evidence="4" key="1">
    <citation type="journal article" date="2019" name="Int. J. Syst. Evol. Microbiol.">
        <title>The Global Catalogue of Microorganisms (GCM) 10K type strain sequencing project: providing services to taxonomists for standard genome sequencing and annotation.</title>
        <authorList>
            <consortium name="The Broad Institute Genomics Platform"/>
            <consortium name="The Broad Institute Genome Sequencing Center for Infectious Disease"/>
            <person name="Wu L."/>
            <person name="Ma J."/>
        </authorList>
    </citation>
    <scope>NUCLEOTIDE SEQUENCE [LARGE SCALE GENOMIC DNA]</scope>
    <source>
        <strain evidence="4">CGMCC 1.15342</strain>
    </source>
</reference>
<dbReference type="Gene3D" id="3.10.129.10">
    <property type="entry name" value="Hotdog Thioesterase"/>
    <property type="match status" value="1"/>
</dbReference>
<proteinExistence type="inferred from homology"/>
<dbReference type="PANTHER" id="PTHR31793:SF27">
    <property type="entry name" value="NOVEL THIOESTERASE SUPERFAMILY DOMAIN AND SAPOSIN A-TYPE DOMAIN CONTAINING PROTEIN (0610012H03RIK)"/>
    <property type="match status" value="1"/>
</dbReference>
<accession>A0ABQ1LV01</accession>
<evidence type="ECO:0000256" key="2">
    <source>
        <dbReference type="ARBA" id="ARBA00022801"/>
    </source>
</evidence>
<name>A0ABQ1LV01_9SPHI</name>
<sequence>MRILVSAFYYYVWMMEEHIFYEGQIIWAQIDANRHLRHSAYADLCAQARSNMLKEMGLSLDKIAEINIGPVLFREELVYLREIHLNDFVKVTVVMTRYNTVNSRFSFRHEIYRSDGTKCAVVTVDGAWMDIEKRKLTVLPAEWQSIVSHLPKSDDFEEING</sequence>
<protein>
    <recommendedName>
        <fullName evidence="5">Acyl-CoA thioester hydrolase</fullName>
    </recommendedName>
</protein>
<dbReference type="Proteomes" id="UP000597338">
    <property type="component" value="Unassembled WGS sequence"/>
</dbReference>
<comment type="similarity">
    <text evidence="1">Belongs to the 4-hydroxybenzoyl-CoA thioesterase family.</text>
</comment>
<comment type="caution">
    <text evidence="3">The sequence shown here is derived from an EMBL/GenBank/DDBJ whole genome shotgun (WGS) entry which is preliminary data.</text>
</comment>
<dbReference type="PANTHER" id="PTHR31793">
    <property type="entry name" value="4-HYDROXYBENZOYL-COA THIOESTERASE FAMILY MEMBER"/>
    <property type="match status" value="1"/>
</dbReference>
<dbReference type="InterPro" id="IPR029069">
    <property type="entry name" value="HotDog_dom_sf"/>
</dbReference>
<dbReference type="InterPro" id="IPR050563">
    <property type="entry name" value="4-hydroxybenzoyl-CoA_TE"/>
</dbReference>
<dbReference type="RefSeq" id="WP_229717520.1">
    <property type="nucleotide sequence ID" value="NZ_BMIK01000006.1"/>
</dbReference>
<evidence type="ECO:0008006" key="5">
    <source>
        <dbReference type="Google" id="ProtNLM"/>
    </source>
</evidence>
<dbReference type="SUPFAM" id="SSF54637">
    <property type="entry name" value="Thioesterase/thiol ester dehydrase-isomerase"/>
    <property type="match status" value="1"/>
</dbReference>
<evidence type="ECO:0000313" key="3">
    <source>
        <dbReference type="EMBL" id="GGC28802.1"/>
    </source>
</evidence>
<keyword evidence="4" id="KW-1185">Reference proteome</keyword>
<evidence type="ECO:0000313" key="4">
    <source>
        <dbReference type="Proteomes" id="UP000597338"/>
    </source>
</evidence>
<dbReference type="EMBL" id="BMIK01000006">
    <property type="protein sequence ID" value="GGC28802.1"/>
    <property type="molecule type" value="Genomic_DNA"/>
</dbReference>
<dbReference type="CDD" id="cd00586">
    <property type="entry name" value="4HBT"/>
    <property type="match status" value="1"/>
</dbReference>
<evidence type="ECO:0000256" key="1">
    <source>
        <dbReference type="ARBA" id="ARBA00005953"/>
    </source>
</evidence>